<evidence type="ECO:0000313" key="2">
    <source>
        <dbReference type="Proteomes" id="UP001626536"/>
    </source>
</evidence>
<organism evidence="1 2">
    <name type="scientific">Methylocapsa polymorpha</name>
    <dbReference type="NCBI Taxonomy" id="3080828"/>
    <lineage>
        <taxon>Bacteria</taxon>
        <taxon>Pseudomonadati</taxon>
        <taxon>Pseudomonadota</taxon>
        <taxon>Alphaproteobacteria</taxon>
        <taxon>Hyphomicrobiales</taxon>
        <taxon>Beijerinckiaceae</taxon>
        <taxon>Methylocapsa</taxon>
    </lineage>
</organism>
<name>A0ABZ0HRG5_9HYPH</name>
<dbReference type="PANTHER" id="PTHR43434">
    <property type="entry name" value="PHOSPHOGLYCOLATE PHOSPHATASE"/>
    <property type="match status" value="1"/>
</dbReference>
<dbReference type="InterPro" id="IPR006439">
    <property type="entry name" value="HAD-SF_hydro_IA"/>
</dbReference>
<proteinExistence type="predicted"/>
<protein>
    <submittedName>
        <fullName evidence="1">HAD-IA family hydrolase</fullName>
    </submittedName>
</protein>
<dbReference type="GO" id="GO:0016787">
    <property type="term" value="F:hydrolase activity"/>
    <property type="evidence" value="ECO:0007669"/>
    <property type="project" value="UniProtKB-KW"/>
</dbReference>
<reference evidence="1 2" key="1">
    <citation type="submission" date="2023-10" db="EMBL/GenBank/DDBJ databases">
        <title>Novel methanotroph of the genus Methylocapsa from a subarctic wetland.</title>
        <authorList>
            <person name="Belova S.E."/>
            <person name="Oshkin I.Y."/>
            <person name="Miroshnikov K."/>
            <person name="Dedysh S.N."/>
        </authorList>
    </citation>
    <scope>NUCLEOTIDE SEQUENCE [LARGE SCALE GENOMIC DNA]</scope>
    <source>
        <strain evidence="1 2">RX1</strain>
    </source>
</reference>
<evidence type="ECO:0000313" key="1">
    <source>
        <dbReference type="EMBL" id="WOJ89014.1"/>
    </source>
</evidence>
<keyword evidence="2" id="KW-1185">Reference proteome</keyword>
<sequence>MSFAEPNWHGFRRAPSDEEEKPVKLVIFDIDGTLVDSQDFLLEAQRRAFAAHQIEPPSRQRSLSIVGLSLNEAFAVLTHEKGPVESLAQAYRDAWALMRDDPAFDDPLYPGASETVAALAGRDNLLLGIATGKSRRGVAHLLDRRGWSDWFSTVQTSDEHPSKPAPDMIFTALAETGASPAATYMIGDTTYDIAMARAAGVHPIGVAWGYHPPAELHEAGAERIIADFEELLHLIEG</sequence>
<dbReference type="RefSeq" id="WP_407338454.1">
    <property type="nucleotide sequence ID" value="NZ_CP136862.1"/>
</dbReference>
<dbReference type="SUPFAM" id="SSF56784">
    <property type="entry name" value="HAD-like"/>
    <property type="match status" value="1"/>
</dbReference>
<dbReference type="InterPro" id="IPR041492">
    <property type="entry name" value="HAD_2"/>
</dbReference>
<dbReference type="SFLD" id="SFLDG01129">
    <property type="entry name" value="C1.5:_HAD__Beta-PGM__Phosphata"/>
    <property type="match status" value="1"/>
</dbReference>
<dbReference type="InterPro" id="IPR050155">
    <property type="entry name" value="HAD-like_hydrolase_sf"/>
</dbReference>
<dbReference type="NCBIfam" id="TIGR01549">
    <property type="entry name" value="HAD-SF-IA-v1"/>
    <property type="match status" value="1"/>
</dbReference>
<dbReference type="InterPro" id="IPR036412">
    <property type="entry name" value="HAD-like_sf"/>
</dbReference>
<dbReference type="EMBL" id="CP136862">
    <property type="protein sequence ID" value="WOJ89014.1"/>
    <property type="molecule type" value="Genomic_DNA"/>
</dbReference>
<dbReference type="SFLD" id="SFLDS00003">
    <property type="entry name" value="Haloacid_Dehalogenase"/>
    <property type="match status" value="1"/>
</dbReference>
<dbReference type="InterPro" id="IPR023214">
    <property type="entry name" value="HAD_sf"/>
</dbReference>
<accession>A0ABZ0HRG5</accession>
<dbReference type="PANTHER" id="PTHR43434:SF24">
    <property type="entry name" value="HYDROLASE-RELATED"/>
    <property type="match status" value="1"/>
</dbReference>
<dbReference type="Gene3D" id="3.40.50.1000">
    <property type="entry name" value="HAD superfamily/HAD-like"/>
    <property type="match status" value="1"/>
</dbReference>
<dbReference type="Gene3D" id="1.10.150.240">
    <property type="entry name" value="Putative phosphatase, domain 2"/>
    <property type="match status" value="1"/>
</dbReference>
<gene>
    <name evidence="1" type="ORF">RZS28_14550</name>
</gene>
<dbReference type="Proteomes" id="UP001626536">
    <property type="component" value="Chromosome"/>
</dbReference>
<keyword evidence="1" id="KW-0378">Hydrolase</keyword>
<dbReference type="SFLD" id="SFLDG01135">
    <property type="entry name" value="C1.5.6:_HAD__Beta-PGM__Phospha"/>
    <property type="match status" value="1"/>
</dbReference>
<dbReference type="InterPro" id="IPR023198">
    <property type="entry name" value="PGP-like_dom2"/>
</dbReference>
<dbReference type="Pfam" id="PF13419">
    <property type="entry name" value="HAD_2"/>
    <property type="match status" value="1"/>
</dbReference>